<proteinExistence type="predicted"/>
<dbReference type="PANTHER" id="PTHR15228:SF36">
    <property type="entry name" value="RHO GTPASE-ACTIVATING PROTEIN 24-LIKE ISOFORM X1"/>
    <property type="match status" value="1"/>
</dbReference>
<dbReference type="SMART" id="SM00324">
    <property type="entry name" value="RhoGAP"/>
    <property type="match status" value="1"/>
</dbReference>
<keyword evidence="2" id="KW-0597">Phosphoprotein</keyword>
<dbReference type="GO" id="GO:0035313">
    <property type="term" value="P:wound healing, spreading of epidermal cells"/>
    <property type="evidence" value="ECO:0007669"/>
    <property type="project" value="TreeGrafter"/>
</dbReference>
<keyword evidence="3 4" id="KW-0175">Coiled coil</keyword>
<evidence type="ECO:0000313" key="8">
    <source>
        <dbReference type="Proteomes" id="UP001230051"/>
    </source>
</evidence>
<evidence type="ECO:0000256" key="2">
    <source>
        <dbReference type="ARBA" id="ARBA00022553"/>
    </source>
</evidence>
<dbReference type="PANTHER" id="PTHR15228">
    <property type="entry name" value="SPERMATHECAL PHYSIOLOGY VARIANT"/>
    <property type="match status" value="1"/>
</dbReference>
<dbReference type="AlphaFoldDB" id="A0AAD8D234"/>
<dbReference type="GO" id="GO:0007165">
    <property type="term" value="P:signal transduction"/>
    <property type="evidence" value="ECO:0007669"/>
    <property type="project" value="InterPro"/>
</dbReference>
<dbReference type="PROSITE" id="PS50238">
    <property type="entry name" value="RHOGAP"/>
    <property type="match status" value="1"/>
</dbReference>
<accession>A0AAD8D234</accession>
<feature type="region of interest" description="Disordered" evidence="5">
    <location>
        <begin position="378"/>
        <end position="439"/>
    </location>
</feature>
<name>A0AAD8D234_ACIOX</name>
<evidence type="ECO:0000259" key="6">
    <source>
        <dbReference type="PROSITE" id="PS50238"/>
    </source>
</evidence>
<dbReference type="Proteomes" id="UP001230051">
    <property type="component" value="Unassembled WGS sequence"/>
</dbReference>
<sequence>MPENKHSSVIRNSGSLSNTAYRRIKRCLSFKRRVFGQKLEDTVQYEQRYGEQLAPLIVEQCAKFIRSRGLLEVGLFRLPGQATLVKELRNAFDAGEKPSFDSSTDVHTVASLLKLYLRELPEPLVPFSKYEEFLLCAKLLAGGKEQGLVELKRLLQQLPNANFCLLHYICRLLDEVQFYSHINKMSAPNLATVFGPNILRPKAEDPETMIGGTALVQQLMSVLISEHRTLFIRESSRAAPNADSSPAGQRCSARIQKEDPTAPPRVLKGSRGCEIDGIWARQLSLPFTARKGSSRNLTQGDQPASSQSHIPSTGHRCQSKMENRASEDPSPGGVSDHLHDSYCPGWACVVGQFLETETGIETGASSIPATTSCTTAAQDGPIPTITQSSWAEDCHENTDSSAEWRLSEPYESTVSVYDNIDSAPLPTPPSPPPPISNLEDVTSVGSISWSSSSCEILLEETSEASRCSSSRTAGGGSMEPNLSSSLSLRPSSALTDNLGAGVVSSGSSEVFLATQDNNPGKSPATRCLLAGLKQQMARQKAEYEAKIKSVEQHNEELELEVKNLHLNLEQQRKWYNIVEIKMRNTERAKADAEKRNAMLQREMEEFFDTFGDLPSEVKKTERIVQSF</sequence>
<evidence type="ECO:0000256" key="5">
    <source>
        <dbReference type="SAM" id="MobiDB-lite"/>
    </source>
</evidence>
<feature type="region of interest" description="Disordered" evidence="5">
    <location>
        <begin position="236"/>
        <end position="269"/>
    </location>
</feature>
<dbReference type="GO" id="GO:1900028">
    <property type="term" value="P:negative regulation of ruffle assembly"/>
    <property type="evidence" value="ECO:0007669"/>
    <property type="project" value="TreeGrafter"/>
</dbReference>
<evidence type="ECO:0000256" key="4">
    <source>
        <dbReference type="SAM" id="Coils"/>
    </source>
</evidence>
<dbReference type="GO" id="GO:0005096">
    <property type="term" value="F:GTPase activator activity"/>
    <property type="evidence" value="ECO:0007669"/>
    <property type="project" value="UniProtKB-KW"/>
</dbReference>
<dbReference type="GO" id="GO:0005925">
    <property type="term" value="C:focal adhesion"/>
    <property type="evidence" value="ECO:0007669"/>
    <property type="project" value="TreeGrafter"/>
</dbReference>
<dbReference type="InterPro" id="IPR051025">
    <property type="entry name" value="RhoGAP"/>
</dbReference>
<feature type="coiled-coil region" evidence="4">
    <location>
        <begin position="529"/>
        <end position="609"/>
    </location>
</feature>
<feature type="domain" description="Rho-GAP" evidence="6">
    <location>
        <begin position="37"/>
        <end position="231"/>
    </location>
</feature>
<keyword evidence="1" id="KW-0343">GTPase activation</keyword>
<feature type="compositionally biased region" description="Pro residues" evidence="5">
    <location>
        <begin position="425"/>
        <end position="435"/>
    </location>
</feature>
<feature type="region of interest" description="Disordered" evidence="5">
    <location>
        <begin position="465"/>
        <end position="489"/>
    </location>
</feature>
<dbReference type="EMBL" id="JAGXEW010000019">
    <property type="protein sequence ID" value="KAK1161046.1"/>
    <property type="molecule type" value="Genomic_DNA"/>
</dbReference>
<keyword evidence="8" id="KW-1185">Reference proteome</keyword>
<dbReference type="InterPro" id="IPR008936">
    <property type="entry name" value="Rho_GTPase_activation_prot"/>
</dbReference>
<gene>
    <name evidence="7" type="ORF">AOXY_G19924</name>
</gene>
<comment type="caution">
    <text evidence="7">The sequence shown here is derived from an EMBL/GenBank/DDBJ whole genome shotgun (WGS) entry which is preliminary data.</text>
</comment>
<feature type="compositionally biased region" description="Polar residues" evidence="5">
    <location>
        <begin position="294"/>
        <end position="311"/>
    </location>
</feature>
<feature type="region of interest" description="Disordered" evidence="5">
    <location>
        <begin position="291"/>
        <end position="337"/>
    </location>
</feature>
<protein>
    <recommendedName>
        <fullName evidence="6">Rho-GAP domain-containing protein</fullName>
    </recommendedName>
</protein>
<organism evidence="7 8">
    <name type="scientific">Acipenser oxyrinchus oxyrinchus</name>
    <dbReference type="NCBI Taxonomy" id="40147"/>
    <lineage>
        <taxon>Eukaryota</taxon>
        <taxon>Metazoa</taxon>
        <taxon>Chordata</taxon>
        <taxon>Craniata</taxon>
        <taxon>Vertebrata</taxon>
        <taxon>Euteleostomi</taxon>
        <taxon>Actinopterygii</taxon>
        <taxon>Chondrostei</taxon>
        <taxon>Acipenseriformes</taxon>
        <taxon>Acipenseridae</taxon>
        <taxon>Acipenser</taxon>
    </lineage>
</organism>
<evidence type="ECO:0000256" key="3">
    <source>
        <dbReference type="ARBA" id="ARBA00023054"/>
    </source>
</evidence>
<reference evidence="7" key="1">
    <citation type="submission" date="2022-02" db="EMBL/GenBank/DDBJ databases">
        <title>Atlantic sturgeon de novo genome assembly.</title>
        <authorList>
            <person name="Stock M."/>
            <person name="Klopp C."/>
            <person name="Guiguen Y."/>
            <person name="Cabau C."/>
            <person name="Parinello H."/>
            <person name="Santidrian Yebra-Pimentel E."/>
            <person name="Kuhl H."/>
            <person name="Dirks R.P."/>
            <person name="Guessner J."/>
            <person name="Wuertz S."/>
            <person name="Du K."/>
            <person name="Schartl M."/>
        </authorList>
    </citation>
    <scope>NUCLEOTIDE SEQUENCE</scope>
    <source>
        <strain evidence="7">STURGEONOMICS-FGT-2020</strain>
        <tissue evidence="7">Whole blood</tissue>
    </source>
</reference>
<evidence type="ECO:0000313" key="7">
    <source>
        <dbReference type="EMBL" id="KAK1161046.1"/>
    </source>
</evidence>
<dbReference type="InterPro" id="IPR000198">
    <property type="entry name" value="RhoGAP_dom"/>
</dbReference>
<evidence type="ECO:0000256" key="1">
    <source>
        <dbReference type="ARBA" id="ARBA00022468"/>
    </source>
</evidence>
<dbReference type="Gene3D" id="1.10.555.10">
    <property type="entry name" value="Rho GTPase activation protein"/>
    <property type="match status" value="1"/>
</dbReference>
<dbReference type="SUPFAM" id="SSF48350">
    <property type="entry name" value="GTPase activation domain, GAP"/>
    <property type="match status" value="1"/>
</dbReference>
<dbReference type="Pfam" id="PF00620">
    <property type="entry name" value="RhoGAP"/>
    <property type="match status" value="1"/>
</dbReference>
<dbReference type="FunFam" id="1.10.555.10:FF:000015">
    <property type="entry name" value="rho GTPase-activating protein 25 isoform X1"/>
    <property type="match status" value="1"/>
</dbReference>
<dbReference type="GO" id="GO:0035021">
    <property type="term" value="P:negative regulation of Rac protein signal transduction"/>
    <property type="evidence" value="ECO:0007669"/>
    <property type="project" value="TreeGrafter"/>
</dbReference>